<feature type="signal peptide" evidence="1">
    <location>
        <begin position="1"/>
        <end position="15"/>
    </location>
</feature>
<reference evidence="2" key="1">
    <citation type="submission" date="2023-06" db="EMBL/GenBank/DDBJ databases">
        <title>Genome-scale phylogeny and comparative genomics of the fungal order Sordariales.</title>
        <authorList>
            <consortium name="Lawrence Berkeley National Laboratory"/>
            <person name="Hensen N."/>
            <person name="Bonometti L."/>
            <person name="Westerberg I."/>
            <person name="Brannstrom I.O."/>
            <person name="Guillou S."/>
            <person name="Cros-Aarteil S."/>
            <person name="Calhoun S."/>
            <person name="Haridas S."/>
            <person name="Kuo A."/>
            <person name="Mondo S."/>
            <person name="Pangilinan J."/>
            <person name="Riley R."/>
            <person name="Labutti K."/>
            <person name="Andreopoulos B."/>
            <person name="Lipzen A."/>
            <person name="Chen C."/>
            <person name="Yanf M."/>
            <person name="Daum C."/>
            <person name="Ng V."/>
            <person name="Clum A."/>
            <person name="Steindorff A."/>
            <person name="Ohm R."/>
            <person name="Martin F."/>
            <person name="Silar P."/>
            <person name="Natvig D."/>
            <person name="Lalanne C."/>
            <person name="Gautier V."/>
            <person name="Ament-Velasquez S.L."/>
            <person name="Kruys A."/>
            <person name="Hutchinson M.I."/>
            <person name="Powell A.J."/>
            <person name="Barry K."/>
            <person name="Miller A.N."/>
            <person name="Grigoriev I.V."/>
            <person name="Debuchy R."/>
            <person name="Gladieux P."/>
            <person name="Thoren M.H."/>
            <person name="Johannesson H."/>
        </authorList>
    </citation>
    <scope>NUCLEOTIDE SEQUENCE</scope>
    <source>
        <strain evidence="2">CBS 540.89</strain>
    </source>
</reference>
<name>A0AA40AMU0_9PEZI</name>
<evidence type="ECO:0000313" key="3">
    <source>
        <dbReference type="Proteomes" id="UP001172159"/>
    </source>
</evidence>
<dbReference type="AlphaFoldDB" id="A0AA40AMU0"/>
<sequence>MRLFFLASLVSAVTAMTCSIVGGGAGQCRSCPARGCEIIENIPNGETRDFTCIWRQDPGIIFLAAAASFSNPAQIVLYVEWTAFFTIRFNEHPIITHPAPLKAEKKLKRSQKAQMLVERLTTLESLPDASIDGQSHAIKCIISTFFPDALSHPKTNATLDFYLGQEIFHLRTPSLWRSHRSANTTLAYISMSQLTPIRAAKNVNHHNYVVATLLAMAKARVCHKVSASSPSQLRSASR</sequence>
<organism evidence="2 3">
    <name type="scientific">Apiosordaria backusii</name>
    <dbReference type="NCBI Taxonomy" id="314023"/>
    <lineage>
        <taxon>Eukaryota</taxon>
        <taxon>Fungi</taxon>
        <taxon>Dikarya</taxon>
        <taxon>Ascomycota</taxon>
        <taxon>Pezizomycotina</taxon>
        <taxon>Sordariomycetes</taxon>
        <taxon>Sordariomycetidae</taxon>
        <taxon>Sordariales</taxon>
        <taxon>Lasiosphaeriaceae</taxon>
        <taxon>Apiosordaria</taxon>
    </lineage>
</organism>
<dbReference type="Proteomes" id="UP001172159">
    <property type="component" value="Unassembled WGS sequence"/>
</dbReference>
<protein>
    <submittedName>
        <fullName evidence="2">Uncharacterized protein</fullName>
    </submittedName>
</protein>
<evidence type="ECO:0000313" key="2">
    <source>
        <dbReference type="EMBL" id="KAK0718753.1"/>
    </source>
</evidence>
<comment type="caution">
    <text evidence="2">The sequence shown here is derived from an EMBL/GenBank/DDBJ whole genome shotgun (WGS) entry which is preliminary data.</text>
</comment>
<accession>A0AA40AMU0</accession>
<evidence type="ECO:0000256" key="1">
    <source>
        <dbReference type="SAM" id="SignalP"/>
    </source>
</evidence>
<keyword evidence="3" id="KW-1185">Reference proteome</keyword>
<keyword evidence="1" id="KW-0732">Signal</keyword>
<gene>
    <name evidence="2" type="ORF">B0T21DRAFT_351552</name>
</gene>
<feature type="chain" id="PRO_5041408229" evidence="1">
    <location>
        <begin position="16"/>
        <end position="238"/>
    </location>
</feature>
<dbReference type="EMBL" id="JAUKTV010000013">
    <property type="protein sequence ID" value="KAK0718753.1"/>
    <property type="molecule type" value="Genomic_DNA"/>
</dbReference>
<proteinExistence type="predicted"/>